<proteinExistence type="inferred from homology"/>
<evidence type="ECO:0000313" key="7">
    <source>
        <dbReference type="Proteomes" id="UP000728032"/>
    </source>
</evidence>
<dbReference type="Proteomes" id="UP000728032">
    <property type="component" value="Unassembled WGS sequence"/>
</dbReference>
<evidence type="ECO:0000256" key="5">
    <source>
        <dbReference type="SAM" id="Phobius"/>
    </source>
</evidence>
<keyword evidence="7" id="KW-1185">Reference proteome</keyword>
<evidence type="ECO:0000256" key="4">
    <source>
        <dbReference type="SAM" id="MobiDB-lite"/>
    </source>
</evidence>
<dbReference type="GO" id="GO:0005634">
    <property type="term" value="C:nucleus"/>
    <property type="evidence" value="ECO:0007669"/>
    <property type="project" value="TreeGrafter"/>
</dbReference>
<dbReference type="OrthoDB" id="2160613at2759"/>
<evidence type="ECO:0000256" key="3">
    <source>
        <dbReference type="ARBA" id="ARBA00025777"/>
    </source>
</evidence>
<keyword evidence="5" id="KW-0812">Transmembrane</keyword>
<dbReference type="PANTHER" id="PTHR11375:SF0">
    <property type="entry name" value="ACIDIC LEUCINE-RICH NUCLEAR PHOSPHOPROTEIN 32 FAMILY MEMBER A"/>
    <property type="match status" value="1"/>
</dbReference>
<feature type="compositionally biased region" description="Acidic residues" evidence="4">
    <location>
        <begin position="187"/>
        <end position="238"/>
    </location>
</feature>
<keyword evidence="5" id="KW-1133">Transmembrane helix</keyword>
<evidence type="ECO:0008006" key="8">
    <source>
        <dbReference type="Google" id="ProtNLM"/>
    </source>
</evidence>
<dbReference type="EMBL" id="OC916256">
    <property type="protein sequence ID" value="CAD7643655.1"/>
    <property type="molecule type" value="Genomic_DNA"/>
</dbReference>
<dbReference type="AlphaFoldDB" id="A0A7R9QG47"/>
<reference evidence="6" key="1">
    <citation type="submission" date="2020-11" db="EMBL/GenBank/DDBJ databases">
        <authorList>
            <person name="Tran Van P."/>
        </authorList>
    </citation>
    <scope>NUCLEOTIDE SEQUENCE</scope>
</reference>
<dbReference type="SUPFAM" id="SSF52058">
    <property type="entry name" value="L domain-like"/>
    <property type="match status" value="1"/>
</dbReference>
<sequence>MEKRIELEKRGRNANQGKAVAEEVVAIAGIILVMSVLAVVVTTWKWATTACLVLIKDLNLDNCRSTNIVGLTEDYSILENLSLINVGLTSLKGFPKLPNLKKLELSDNRISGGLNLLSGSPKLTHLNLSGNKIKDIETLKPLEEFKNLKSLDLFNCDVTSVENYREKVFGLISCLKYLDGFDREDKEAEDSEAEDEEDLNDDEDGNDIGGDSEGEDFNPDGVDDEEEEELDDEEEDEESTARGQKRKLPDDGDPGAE</sequence>
<evidence type="ECO:0000256" key="1">
    <source>
        <dbReference type="ARBA" id="ARBA00022614"/>
    </source>
</evidence>
<dbReference type="InterPro" id="IPR001611">
    <property type="entry name" value="Leu-rich_rpt"/>
</dbReference>
<name>A0A7R9QG47_9ACAR</name>
<evidence type="ECO:0000256" key="2">
    <source>
        <dbReference type="ARBA" id="ARBA00022737"/>
    </source>
</evidence>
<keyword evidence="2" id="KW-0677">Repeat</keyword>
<dbReference type="GO" id="GO:0042393">
    <property type="term" value="F:histone binding"/>
    <property type="evidence" value="ECO:0007669"/>
    <property type="project" value="TreeGrafter"/>
</dbReference>
<feature type="region of interest" description="Disordered" evidence="4">
    <location>
        <begin position="185"/>
        <end position="257"/>
    </location>
</feature>
<keyword evidence="5" id="KW-0472">Membrane</keyword>
<feature type="transmembrane region" description="Helical" evidence="5">
    <location>
        <begin position="20"/>
        <end position="44"/>
    </location>
</feature>
<dbReference type="FunFam" id="3.80.10.10:FF:000131">
    <property type="entry name" value="acidic leucine-rich nuclear phosphoprotein 32-related protein-like"/>
    <property type="match status" value="1"/>
</dbReference>
<gene>
    <name evidence="6" type="ORF">ONB1V03_LOCUS4247</name>
</gene>
<organism evidence="6">
    <name type="scientific">Oppiella nova</name>
    <dbReference type="NCBI Taxonomy" id="334625"/>
    <lineage>
        <taxon>Eukaryota</taxon>
        <taxon>Metazoa</taxon>
        <taxon>Ecdysozoa</taxon>
        <taxon>Arthropoda</taxon>
        <taxon>Chelicerata</taxon>
        <taxon>Arachnida</taxon>
        <taxon>Acari</taxon>
        <taxon>Acariformes</taxon>
        <taxon>Sarcoptiformes</taxon>
        <taxon>Oribatida</taxon>
        <taxon>Brachypylina</taxon>
        <taxon>Oppioidea</taxon>
        <taxon>Oppiidae</taxon>
        <taxon>Oppiella</taxon>
    </lineage>
</organism>
<dbReference type="InterPro" id="IPR032675">
    <property type="entry name" value="LRR_dom_sf"/>
</dbReference>
<dbReference type="PROSITE" id="PS51450">
    <property type="entry name" value="LRR"/>
    <property type="match status" value="1"/>
</dbReference>
<keyword evidence="1" id="KW-0433">Leucine-rich repeat</keyword>
<dbReference type="EMBL" id="CAJPVJ010001431">
    <property type="protein sequence ID" value="CAG2164698.1"/>
    <property type="molecule type" value="Genomic_DNA"/>
</dbReference>
<dbReference type="Pfam" id="PF14580">
    <property type="entry name" value="LRR_9"/>
    <property type="match status" value="1"/>
</dbReference>
<comment type="similarity">
    <text evidence="3">Belongs to the ANP32 family.</text>
</comment>
<dbReference type="PANTHER" id="PTHR11375">
    <property type="entry name" value="ACIDIC LEUCINE-RICH NUCLEAR PHOSPHOPROTEIN 32"/>
    <property type="match status" value="1"/>
</dbReference>
<dbReference type="InterPro" id="IPR045081">
    <property type="entry name" value="AN32"/>
</dbReference>
<evidence type="ECO:0000313" key="6">
    <source>
        <dbReference type="EMBL" id="CAD7643655.1"/>
    </source>
</evidence>
<dbReference type="Gene3D" id="3.80.10.10">
    <property type="entry name" value="Ribonuclease Inhibitor"/>
    <property type="match status" value="1"/>
</dbReference>
<accession>A0A7R9QG47</accession>
<protein>
    <recommendedName>
        <fullName evidence="8">Acidic leucine-rich nuclear phosphoprotein 32 family member A</fullName>
    </recommendedName>
</protein>